<dbReference type="InterPro" id="IPR024654">
    <property type="entry name" value="Calcineurin-like_PHP_lpxH"/>
</dbReference>
<evidence type="ECO:0000256" key="1">
    <source>
        <dbReference type="ARBA" id="ARBA00008950"/>
    </source>
</evidence>
<sequence length="162" mass="16891">MPDAPSGQPQPFLLGVISDTHGLLRPEALVALAPAQHILHAGDVGNIEILEALSAIAPVTAIRGNVDLYGPCAELPETELVEVAGKLFYLVHSIHDLDISPSAAGVAAVISGHSHSPSIETRNNILYLNPGSAGPRRFQLPVTVALVAITPTTLDAKILPII</sequence>
<dbReference type="InterPro" id="IPR000979">
    <property type="entry name" value="Phosphodiesterase_MJ0936/Vps29"/>
</dbReference>
<evidence type="ECO:0000256" key="2">
    <source>
        <dbReference type="RuleBase" id="RU362039"/>
    </source>
</evidence>
<comment type="caution">
    <text evidence="4">The sequence shown here is derived from an EMBL/GenBank/DDBJ whole genome shotgun (WGS) entry which is preliminary data.</text>
</comment>
<keyword evidence="2" id="KW-0479">Metal-binding</keyword>
<accession>A0A7W8E787</accession>
<dbReference type="NCBIfam" id="TIGR00040">
    <property type="entry name" value="yfcE"/>
    <property type="match status" value="1"/>
</dbReference>
<dbReference type="Gene3D" id="3.60.21.10">
    <property type="match status" value="1"/>
</dbReference>
<feature type="domain" description="Calcineurin-like phosphoesterase" evidence="3">
    <location>
        <begin position="14"/>
        <end position="149"/>
    </location>
</feature>
<evidence type="ECO:0000313" key="5">
    <source>
        <dbReference type="Proteomes" id="UP000540989"/>
    </source>
</evidence>
<dbReference type="AlphaFoldDB" id="A0A7W8E787"/>
<dbReference type="SUPFAM" id="SSF56300">
    <property type="entry name" value="Metallo-dependent phosphatases"/>
    <property type="match status" value="1"/>
</dbReference>
<dbReference type="EC" id="3.1.4.-" evidence="2"/>
<comment type="similarity">
    <text evidence="1 2">Belongs to the metallophosphoesterase superfamily. YfcE family.</text>
</comment>
<name>A0A7W8E787_9BACT</name>
<dbReference type="GO" id="GO:0016787">
    <property type="term" value="F:hydrolase activity"/>
    <property type="evidence" value="ECO:0007669"/>
    <property type="project" value="UniProtKB-UniRule"/>
</dbReference>
<dbReference type="Proteomes" id="UP000540989">
    <property type="component" value="Unassembled WGS sequence"/>
</dbReference>
<organism evidence="4 5">
    <name type="scientific">Granulicella aggregans</name>
    <dbReference type="NCBI Taxonomy" id="474949"/>
    <lineage>
        <taxon>Bacteria</taxon>
        <taxon>Pseudomonadati</taxon>
        <taxon>Acidobacteriota</taxon>
        <taxon>Terriglobia</taxon>
        <taxon>Terriglobales</taxon>
        <taxon>Acidobacteriaceae</taxon>
        <taxon>Granulicella</taxon>
    </lineage>
</organism>
<gene>
    <name evidence="4" type="ORF">HDF16_004739</name>
</gene>
<evidence type="ECO:0000313" key="4">
    <source>
        <dbReference type="EMBL" id="MBB5060005.1"/>
    </source>
</evidence>
<dbReference type="PANTHER" id="PTHR11124">
    <property type="entry name" value="VACUOLAR SORTING PROTEIN VPS29"/>
    <property type="match status" value="1"/>
</dbReference>
<dbReference type="RefSeq" id="WP_246409749.1">
    <property type="nucleotide sequence ID" value="NZ_JACHIP010000008.1"/>
</dbReference>
<reference evidence="4 5" key="1">
    <citation type="submission" date="2020-08" db="EMBL/GenBank/DDBJ databases">
        <title>Genomic Encyclopedia of Type Strains, Phase IV (KMG-V): Genome sequencing to study the core and pangenomes of soil and plant-associated prokaryotes.</title>
        <authorList>
            <person name="Whitman W."/>
        </authorList>
    </citation>
    <scope>NUCLEOTIDE SEQUENCE [LARGE SCALE GENOMIC DNA]</scope>
    <source>
        <strain evidence="4 5">M8UP14</strain>
    </source>
</reference>
<proteinExistence type="inferred from homology"/>
<keyword evidence="5" id="KW-1185">Reference proteome</keyword>
<dbReference type="GO" id="GO:0046872">
    <property type="term" value="F:metal ion binding"/>
    <property type="evidence" value="ECO:0007669"/>
    <property type="project" value="UniProtKB-KW"/>
</dbReference>
<evidence type="ECO:0000259" key="3">
    <source>
        <dbReference type="Pfam" id="PF12850"/>
    </source>
</evidence>
<dbReference type="Pfam" id="PF12850">
    <property type="entry name" value="Metallophos_2"/>
    <property type="match status" value="1"/>
</dbReference>
<dbReference type="EMBL" id="JACHIP010000008">
    <property type="protein sequence ID" value="MBB5060005.1"/>
    <property type="molecule type" value="Genomic_DNA"/>
</dbReference>
<protein>
    <recommendedName>
        <fullName evidence="2">Phosphoesterase</fullName>
        <ecNumber evidence="2">3.1.4.-</ecNumber>
    </recommendedName>
</protein>
<comment type="cofactor">
    <cofactor evidence="2">
        <name>a divalent metal cation</name>
        <dbReference type="ChEBI" id="CHEBI:60240"/>
    </cofactor>
</comment>
<dbReference type="InterPro" id="IPR029052">
    <property type="entry name" value="Metallo-depent_PP-like"/>
</dbReference>